<protein>
    <submittedName>
        <fullName evidence="1">Uncharacterized protein</fullName>
    </submittedName>
</protein>
<accession>A0A0F9IJ86</accession>
<dbReference type="EMBL" id="LAZR01013888">
    <property type="protein sequence ID" value="KKM19874.1"/>
    <property type="molecule type" value="Genomic_DNA"/>
</dbReference>
<gene>
    <name evidence="1" type="ORF">LCGC14_1651200</name>
</gene>
<comment type="caution">
    <text evidence="1">The sequence shown here is derived from an EMBL/GenBank/DDBJ whole genome shotgun (WGS) entry which is preliminary data.</text>
</comment>
<name>A0A0F9IJ86_9ZZZZ</name>
<sequence length="41" mass="4937">MGIFRNTAPSIYKYAQKGTIFLNTKRFIMDMVYMKKIFQIK</sequence>
<evidence type="ECO:0000313" key="1">
    <source>
        <dbReference type="EMBL" id="KKM19874.1"/>
    </source>
</evidence>
<reference evidence="1" key="1">
    <citation type="journal article" date="2015" name="Nature">
        <title>Complex archaea that bridge the gap between prokaryotes and eukaryotes.</title>
        <authorList>
            <person name="Spang A."/>
            <person name="Saw J.H."/>
            <person name="Jorgensen S.L."/>
            <person name="Zaremba-Niedzwiedzka K."/>
            <person name="Martijn J."/>
            <person name="Lind A.E."/>
            <person name="van Eijk R."/>
            <person name="Schleper C."/>
            <person name="Guy L."/>
            <person name="Ettema T.J."/>
        </authorList>
    </citation>
    <scope>NUCLEOTIDE SEQUENCE</scope>
</reference>
<dbReference type="AlphaFoldDB" id="A0A0F9IJ86"/>
<organism evidence="1">
    <name type="scientific">marine sediment metagenome</name>
    <dbReference type="NCBI Taxonomy" id="412755"/>
    <lineage>
        <taxon>unclassified sequences</taxon>
        <taxon>metagenomes</taxon>
        <taxon>ecological metagenomes</taxon>
    </lineage>
</organism>
<proteinExistence type="predicted"/>